<dbReference type="SMART" id="SM00408">
    <property type="entry name" value="IGc2"/>
    <property type="match status" value="1"/>
</dbReference>
<dbReference type="InterPro" id="IPR003598">
    <property type="entry name" value="Ig_sub2"/>
</dbReference>
<evidence type="ECO:0000256" key="5">
    <source>
        <dbReference type="ARBA" id="ARBA00023180"/>
    </source>
</evidence>
<name>A0AAD9RRS7_9HYME</name>
<accession>A0AAD9RRS7</accession>
<dbReference type="InterPro" id="IPR013783">
    <property type="entry name" value="Ig-like_fold"/>
</dbReference>
<gene>
    <name evidence="9" type="ORF">KPH14_006985</name>
</gene>
<dbReference type="Pfam" id="PF13855">
    <property type="entry name" value="LRR_8"/>
    <property type="match status" value="3"/>
</dbReference>
<dbReference type="FunFam" id="3.80.10.10:FF:000770">
    <property type="entry name" value="Uncharacterized protein"/>
    <property type="match status" value="1"/>
</dbReference>
<protein>
    <recommendedName>
        <fullName evidence="8">Ig-like domain-containing protein</fullName>
    </recommendedName>
</protein>
<keyword evidence="6" id="KW-0472">Membrane</keyword>
<keyword evidence="10" id="KW-1185">Reference proteome</keyword>
<evidence type="ECO:0000259" key="8">
    <source>
        <dbReference type="PROSITE" id="PS50835"/>
    </source>
</evidence>
<dbReference type="InterPro" id="IPR007110">
    <property type="entry name" value="Ig-like_dom"/>
</dbReference>
<dbReference type="PROSITE" id="PS51450">
    <property type="entry name" value="LRR"/>
    <property type="match status" value="4"/>
</dbReference>
<dbReference type="SMART" id="SM00409">
    <property type="entry name" value="IG"/>
    <property type="match status" value="1"/>
</dbReference>
<keyword evidence="4" id="KW-1015">Disulfide bond</keyword>
<keyword evidence="1" id="KW-0433">Leucine-rich repeat</keyword>
<feature type="transmembrane region" description="Helical" evidence="6">
    <location>
        <begin position="575"/>
        <end position="595"/>
    </location>
</feature>
<reference evidence="9" key="1">
    <citation type="submission" date="2021-08" db="EMBL/GenBank/DDBJ databases">
        <authorList>
            <person name="Misof B."/>
            <person name="Oliver O."/>
            <person name="Podsiadlowski L."/>
            <person name="Donath A."/>
            <person name="Peters R."/>
            <person name="Mayer C."/>
            <person name="Rust J."/>
            <person name="Gunkel S."/>
            <person name="Lesny P."/>
            <person name="Martin S."/>
            <person name="Oeyen J.P."/>
            <person name="Petersen M."/>
            <person name="Panagiotis P."/>
            <person name="Wilbrandt J."/>
            <person name="Tanja T."/>
        </authorList>
    </citation>
    <scope>NUCLEOTIDE SEQUENCE</scope>
    <source>
        <strain evidence="9">GBR_01_08_01A</strain>
        <tissue evidence="9">Thorax + abdomen</tissue>
    </source>
</reference>
<dbReference type="PANTHER" id="PTHR45617:SF101">
    <property type="entry name" value="LEUCINE-RICH ALPHA-2-GLYCOPROTEIN"/>
    <property type="match status" value="1"/>
</dbReference>
<keyword evidence="5" id="KW-0325">Glycoprotein</keyword>
<dbReference type="Proteomes" id="UP001258017">
    <property type="component" value="Unassembled WGS sequence"/>
</dbReference>
<organism evidence="9 10">
    <name type="scientific">Odynerus spinipes</name>
    <dbReference type="NCBI Taxonomy" id="1348599"/>
    <lineage>
        <taxon>Eukaryota</taxon>
        <taxon>Metazoa</taxon>
        <taxon>Ecdysozoa</taxon>
        <taxon>Arthropoda</taxon>
        <taxon>Hexapoda</taxon>
        <taxon>Insecta</taxon>
        <taxon>Pterygota</taxon>
        <taxon>Neoptera</taxon>
        <taxon>Endopterygota</taxon>
        <taxon>Hymenoptera</taxon>
        <taxon>Apocrita</taxon>
        <taxon>Aculeata</taxon>
        <taxon>Vespoidea</taxon>
        <taxon>Vespidae</taxon>
        <taxon>Eumeninae</taxon>
        <taxon>Odynerus</taxon>
    </lineage>
</organism>
<sequence>MRERVLARVSRWWLILLVVVVVRVADTQAPSPSASSSSVRGKRSTTRTECAAGCECTDTGKSLFCESRSFLGLGIPKEAKNVVLRNVQAAAIPVAALETSNSLRSLIWTSSGIERIERGVFRATESLESLNLGDNRLAELPSDVFHPLRRLQYLNLTGNRLTALPQVLFQGLDNLQEIRLAANQLSSLPYQEFGPARGLLRLDLSHNILQYLQDHCFRPNKQLQELRLSANRLKKLPSRPFSGLTLLKVLELADNEIDVLPRGLFAELASLEYLDLAGNPVIRLSDIAFQGLSSLRWLNLERLPITNLPKDIWRYTSKLRTLLLSGSQLEILRDENLAGLLELETLELTNSPLREISRHVLDDTPALRRIDLRDNDLAFLPANVAQLPSLGELQLQGNPWACDCRMFWFVKWAESRTHLRAAFKTGLRCGHEVDGTVDTLQTLRYLNCTPPVLAHASPTNQYLLLSSVLLECEFNGNPAPSLTWVTPKLKVLHWTPDPAFPDAFVEHPHVHGWNLDEPVVDDGRIRILENGSLYITRLLRQDVGVYKCFAVNPIANSTTYITLEMDPITLHNIQIFSIVVGCLCAAAFLLLTLLLQLLRYFIFRCGCVKWCLCCRRVSTTPRAKQIYQMLDNIEQYKSQQLERLRENYTQQVHRIKDNCVQQVEWIRDSYEGQMRHIRDIRDYGTIHLTTLRDQYYDQVKRVRDYSTSQLNWVRENYVFQRNKIRKFSAHQVLRLRESYKYQQQTLNKVLENLPNLHFDNCRSGSCGKSDSVVFENCKDDGFAAQEMYFKAKINDLTAGTSLEDINSEYYTPTELSSASPHGLSALEGIHINYIENSGPVGPLEVILPPPSPVILHCIEEYGSSMSVACNDFDQSKPVYKGSSAEVLAGESRNVPEVLGLLAPCSSLPELPRETKL</sequence>
<dbReference type="InterPro" id="IPR003591">
    <property type="entry name" value="Leu-rich_rpt_typical-subtyp"/>
</dbReference>
<dbReference type="InterPro" id="IPR003599">
    <property type="entry name" value="Ig_sub"/>
</dbReference>
<comment type="caution">
    <text evidence="9">The sequence shown here is derived from an EMBL/GenBank/DDBJ whole genome shotgun (WGS) entry which is preliminary data.</text>
</comment>
<dbReference type="SUPFAM" id="SSF52058">
    <property type="entry name" value="L domain-like"/>
    <property type="match status" value="1"/>
</dbReference>
<keyword evidence="6" id="KW-0812">Transmembrane</keyword>
<dbReference type="Gene3D" id="2.60.40.10">
    <property type="entry name" value="Immunoglobulins"/>
    <property type="match status" value="1"/>
</dbReference>
<feature type="signal peptide" evidence="7">
    <location>
        <begin position="1"/>
        <end position="27"/>
    </location>
</feature>
<evidence type="ECO:0000256" key="7">
    <source>
        <dbReference type="SAM" id="SignalP"/>
    </source>
</evidence>
<proteinExistence type="predicted"/>
<evidence type="ECO:0000256" key="4">
    <source>
        <dbReference type="ARBA" id="ARBA00023157"/>
    </source>
</evidence>
<dbReference type="InterPro" id="IPR036179">
    <property type="entry name" value="Ig-like_dom_sf"/>
</dbReference>
<dbReference type="InterPro" id="IPR001611">
    <property type="entry name" value="Leu-rich_rpt"/>
</dbReference>
<evidence type="ECO:0000256" key="2">
    <source>
        <dbReference type="ARBA" id="ARBA00022729"/>
    </source>
</evidence>
<dbReference type="Gene3D" id="3.80.10.10">
    <property type="entry name" value="Ribonuclease Inhibitor"/>
    <property type="match status" value="2"/>
</dbReference>
<feature type="domain" description="Ig-like" evidence="8">
    <location>
        <begin position="450"/>
        <end position="564"/>
    </location>
</feature>
<dbReference type="SUPFAM" id="SSF48726">
    <property type="entry name" value="Immunoglobulin"/>
    <property type="match status" value="1"/>
</dbReference>
<evidence type="ECO:0000256" key="3">
    <source>
        <dbReference type="ARBA" id="ARBA00022737"/>
    </source>
</evidence>
<dbReference type="SMART" id="SM00364">
    <property type="entry name" value="LRR_BAC"/>
    <property type="match status" value="7"/>
</dbReference>
<evidence type="ECO:0000256" key="6">
    <source>
        <dbReference type="SAM" id="Phobius"/>
    </source>
</evidence>
<evidence type="ECO:0000256" key="1">
    <source>
        <dbReference type="ARBA" id="ARBA00022614"/>
    </source>
</evidence>
<evidence type="ECO:0000313" key="9">
    <source>
        <dbReference type="EMBL" id="KAK2584636.1"/>
    </source>
</evidence>
<keyword evidence="3" id="KW-0677">Repeat</keyword>
<dbReference type="InterPro" id="IPR032675">
    <property type="entry name" value="LRR_dom_sf"/>
</dbReference>
<dbReference type="GO" id="GO:0005615">
    <property type="term" value="C:extracellular space"/>
    <property type="evidence" value="ECO:0007669"/>
    <property type="project" value="TreeGrafter"/>
</dbReference>
<reference evidence="9" key="2">
    <citation type="journal article" date="2023" name="Commun. Biol.">
        <title>Intrasexual cuticular hydrocarbon dimorphism in a wasp sheds light on hydrocarbon biosynthesis genes in Hymenoptera.</title>
        <authorList>
            <person name="Moris V.C."/>
            <person name="Podsiadlowski L."/>
            <person name="Martin S."/>
            <person name="Oeyen J.P."/>
            <person name="Donath A."/>
            <person name="Petersen M."/>
            <person name="Wilbrandt J."/>
            <person name="Misof B."/>
            <person name="Liedtke D."/>
            <person name="Thamm M."/>
            <person name="Scheiner R."/>
            <person name="Schmitt T."/>
            <person name="Niehuis O."/>
        </authorList>
    </citation>
    <scope>NUCLEOTIDE SEQUENCE</scope>
    <source>
        <strain evidence="9">GBR_01_08_01A</strain>
    </source>
</reference>
<keyword evidence="6" id="KW-1133">Transmembrane helix</keyword>
<dbReference type="EMBL" id="JAIFRP010000026">
    <property type="protein sequence ID" value="KAK2584636.1"/>
    <property type="molecule type" value="Genomic_DNA"/>
</dbReference>
<dbReference type="FunFam" id="3.80.10.10:FF:001164">
    <property type="entry name" value="GH01279p"/>
    <property type="match status" value="1"/>
</dbReference>
<dbReference type="AlphaFoldDB" id="A0AAD9RRS7"/>
<dbReference type="PANTHER" id="PTHR45617">
    <property type="entry name" value="LEUCINE RICH REPEAT FAMILY PROTEIN"/>
    <property type="match status" value="1"/>
</dbReference>
<dbReference type="SMART" id="SM00369">
    <property type="entry name" value="LRR_TYP"/>
    <property type="match status" value="10"/>
</dbReference>
<keyword evidence="2 7" id="KW-0732">Signal</keyword>
<dbReference type="PROSITE" id="PS50835">
    <property type="entry name" value="IG_LIKE"/>
    <property type="match status" value="1"/>
</dbReference>
<evidence type="ECO:0000313" key="10">
    <source>
        <dbReference type="Proteomes" id="UP001258017"/>
    </source>
</evidence>
<feature type="chain" id="PRO_5042097297" description="Ig-like domain-containing protein" evidence="7">
    <location>
        <begin position="28"/>
        <end position="916"/>
    </location>
</feature>